<dbReference type="RefSeq" id="WP_035077463.1">
    <property type="nucleotide sequence ID" value="NZ_JQGC01000001.1"/>
</dbReference>
<evidence type="ECO:0000256" key="5">
    <source>
        <dbReference type="ARBA" id="ARBA00022840"/>
    </source>
</evidence>
<comment type="caution">
    <text evidence="7">The sequence shown here is derived from an EMBL/GenBank/DDBJ whole genome shotgun (WGS) entry which is preliminary data.</text>
</comment>
<protein>
    <recommendedName>
        <fullName evidence="6">ABC transporter domain-containing protein</fullName>
    </recommendedName>
</protein>
<keyword evidence="4" id="KW-0547">Nucleotide-binding</keyword>
<reference evidence="7 8" key="1">
    <citation type="submission" date="2014-08" db="EMBL/GenBank/DDBJ databases">
        <authorList>
            <person name="Hassan Y.I."/>
            <person name="Lepp D."/>
            <person name="Zhou T."/>
        </authorList>
    </citation>
    <scope>NUCLEOTIDE SEQUENCE [LARGE SCALE GENOMIC DNA]</scope>
    <source>
        <strain evidence="7 8">IFO13584</strain>
    </source>
</reference>
<dbReference type="Proteomes" id="UP000028981">
    <property type="component" value="Unassembled WGS sequence"/>
</dbReference>
<evidence type="ECO:0000259" key="6">
    <source>
        <dbReference type="PROSITE" id="PS50893"/>
    </source>
</evidence>
<dbReference type="Pfam" id="PF00005">
    <property type="entry name" value="ABC_tran"/>
    <property type="match status" value="1"/>
</dbReference>
<evidence type="ECO:0000313" key="8">
    <source>
        <dbReference type="Proteomes" id="UP000028981"/>
    </source>
</evidence>
<dbReference type="FunFam" id="3.40.50.300:FF:000042">
    <property type="entry name" value="Maltose/maltodextrin ABC transporter, ATP-binding protein"/>
    <property type="match status" value="1"/>
</dbReference>
<dbReference type="InterPro" id="IPR003593">
    <property type="entry name" value="AAA+_ATPase"/>
</dbReference>
<dbReference type="Pfam" id="PF08402">
    <property type="entry name" value="TOBE_2"/>
    <property type="match status" value="1"/>
</dbReference>
<evidence type="ECO:0000313" key="7">
    <source>
        <dbReference type="EMBL" id="KFL32601.1"/>
    </source>
</evidence>
<dbReference type="SUPFAM" id="SSF50331">
    <property type="entry name" value="MOP-like"/>
    <property type="match status" value="1"/>
</dbReference>
<dbReference type="PANTHER" id="PTHR42781:SF4">
    <property type="entry name" value="SPERMIDINE_PUTRESCINE IMPORT ATP-BINDING PROTEIN POTA"/>
    <property type="match status" value="1"/>
</dbReference>
<keyword evidence="8" id="KW-1185">Reference proteome</keyword>
<dbReference type="InterPro" id="IPR008995">
    <property type="entry name" value="Mo/tungstate-bd_C_term_dom"/>
</dbReference>
<dbReference type="GO" id="GO:0140359">
    <property type="term" value="F:ABC-type transporter activity"/>
    <property type="evidence" value="ECO:0007669"/>
    <property type="project" value="UniProtKB-ARBA"/>
</dbReference>
<comment type="similarity">
    <text evidence="2">Belongs to the ABC transporter superfamily.</text>
</comment>
<keyword evidence="3" id="KW-0813">Transport</keyword>
<evidence type="ECO:0000256" key="3">
    <source>
        <dbReference type="ARBA" id="ARBA00022448"/>
    </source>
</evidence>
<dbReference type="GO" id="GO:0016887">
    <property type="term" value="F:ATP hydrolysis activity"/>
    <property type="evidence" value="ECO:0007669"/>
    <property type="project" value="InterPro"/>
</dbReference>
<dbReference type="OrthoDB" id="9802264at2"/>
<dbReference type="InterPro" id="IPR050093">
    <property type="entry name" value="ABC_SmlMolc_Importer"/>
</dbReference>
<dbReference type="InterPro" id="IPR003439">
    <property type="entry name" value="ABC_transporter-like_ATP-bd"/>
</dbReference>
<dbReference type="STRING" id="46914.JP75_00070"/>
<evidence type="ECO:0000256" key="2">
    <source>
        <dbReference type="ARBA" id="ARBA00005417"/>
    </source>
</evidence>
<comment type="subcellular location">
    <subcellularLocation>
        <location evidence="1">Cell inner membrane</location>
        <topology evidence="1">Peripheral membrane protein</topology>
    </subcellularLocation>
</comment>
<dbReference type="InterPro" id="IPR027417">
    <property type="entry name" value="P-loop_NTPase"/>
</dbReference>
<dbReference type="SUPFAM" id="SSF52540">
    <property type="entry name" value="P-loop containing nucleoside triphosphate hydrolases"/>
    <property type="match status" value="1"/>
</dbReference>
<dbReference type="GO" id="GO:0005524">
    <property type="term" value="F:ATP binding"/>
    <property type="evidence" value="ECO:0007669"/>
    <property type="project" value="UniProtKB-KW"/>
</dbReference>
<name>A0A087M6U8_9HYPH</name>
<dbReference type="InterPro" id="IPR013611">
    <property type="entry name" value="Transp-assoc_OB_typ2"/>
</dbReference>
<dbReference type="AlphaFoldDB" id="A0A087M6U8"/>
<dbReference type="Gene3D" id="3.40.50.300">
    <property type="entry name" value="P-loop containing nucleotide triphosphate hydrolases"/>
    <property type="match status" value="1"/>
</dbReference>
<dbReference type="EMBL" id="JQGC01000001">
    <property type="protein sequence ID" value="KFL32601.1"/>
    <property type="molecule type" value="Genomic_DNA"/>
</dbReference>
<dbReference type="GO" id="GO:0043190">
    <property type="term" value="C:ATP-binding cassette (ABC) transporter complex"/>
    <property type="evidence" value="ECO:0007669"/>
    <property type="project" value="InterPro"/>
</dbReference>
<sequence length="351" mass="37485">MDQITLRQINKRFGNTAVLQDVTLSVEPSTFLALLGPSGCGKTTLLRLIAGLERPTSGEIEIAGRVVAGPDHWVETEARKLGMVFQSYALWPHMSVAENVGFGLSVRGMHGRERAARVEAALAMVGLEGLGSRRPPELSGGQRQRTALARCLVTEPELILLDEPLANLDPHLRESMQAEFRRIHRKTGTTFVFVTHDQAEAMALADRVAVMNAGRIEQLGTPQELYGQPATRMVAEFFGKGVVLPVDVAARLDDRTRRVSLGGVTLDLPGVAAVGAAQLSLRPENVVPAAAGLRPHLVGRVVDTSFRGADHLVTLALEQFGGKTIGLGMAAAPEPGARVDLAVTGGWVLPA</sequence>
<dbReference type="PROSITE" id="PS50893">
    <property type="entry name" value="ABC_TRANSPORTER_2"/>
    <property type="match status" value="1"/>
</dbReference>
<organism evidence="7 8">
    <name type="scientific">Devosia riboflavina</name>
    <dbReference type="NCBI Taxonomy" id="46914"/>
    <lineage>
        <taxon>Bacteria</taxon>
        <taxon>Pseudomonadati</taxon>
        <taxon>Pseudomonadota</taxon>
        <taxon>Alphaproteobacteria</taxon>
        <taxon>Hyphomicrobiales</taxon>
        <taxon>Devosiaceae</taxon>
        <taxon>Devosia</taxon>
    </lineage>
</organism>
<gene>
    <name evidence="7" type="ORF">JP75_00070</name>
</gene>
<keyword evidence="5" id="KW-0067">ATP-binding</keyword>
<dbReference type="SMART" id="SM00382">
    <property type="entry name" value="AAA"/>
    <property type="match status" value="1"/>
</dbReference>
<evidence type="ECO:0000256" key="4">
    <source>
        <dbReference type="ARBA" id="ARBA00022741"/>
    </source>
</evidence>
<dbReference type="PANTHER" id="PTHR42781">
    <property type="entry name" value="SPERMIDINE/PUTRESCINE IMPORT ATP-BINDING PROTEIN POTA"/>
    <property type="match status" value="1"/>
</dbReference>
<proteinExistence type="inferred from homology"/>
<evidence type="ECO:0000256" key="1">
    <source>
        <dbReference type="ARBA" id="ARBA00004417"/>
    </source>
</evidence>
<feature type="domain" description="ABC transporter" evidence="6">
    <location>
        <begin position="4"/>
        <end position="238"/>
    </location>
</feature>
<accession>A0A087M6U8</accession>